<accession>A0ACD3A5K0</accession>
<proteinExistence type="predicted"/>
<dbReference type="EMBL" id="ML208708">
    <property type="protein sequence ID" value="TFK60975.1"/>
    <property type="molecule type" value="Genomic_DNA"/>
</dbReference>
<evidence type="ECO:0000313" key="2">
    <source>
        <dbReference type="Proteomes" id="UP000308600"/>
    </source>
</evidence>
<keyword evidence="2" id="KW-1185">Reference proteome</keyword>
<gene>
    <name evidence="1" type="ORF">BDN72DRAFT_488580</name>
</gene>
<name>A0ACD3A5K0_9AGAR</name>
<protein>
    <submittedName>
        <fullName evidence="1">Uncharacterized protein</fullName>
    </submittedName>
</protein>
<reference evidence="1 2" key="1">
    <citation type="journal article" date="2019" name="Nat. Ecol. Evol.">
        <title>Megaphylogeny resolves global patterns of mushroom evolution.</title>
        <authorList>
            <person name="Varga T."/>
            <person name="Krizsan K."/>
            <person name="Foldi C."/>
            <person name="Dima B."/>
            <person name="Sanchez-Garcia M."/>
            <person name="Sanchez-Ramirez S."/>
            <person name="Szollosi G.J."/>
            <person name="Szarkandi J.G."/>
            <person name="Papp V."/>
            <person name="Albert L."/>
            <person name="Andreopoulos W."/>
            <person name="Angelini C."/>
            <person name="Antonin V."/>
            <person name="Barry K.W."/>
            <person name="Bougher N.L."/>
            <person name="Buchanan P."/>
            <person name="Buyck B."/>
            <person name="Bense V."/>
            <person name="Catcheside P."/>
            <person name="Chovatia M."/>
            <person name="Cooper J."/>
            <person name="Damon W."/>
            <person name="Desjardin D."/>
            <person name="Finy P."/>
            <person name="Geml J."/>
            <person name="Haridas S."/>
            <person name="Hughes K."/>
            <person name="Justo A."/>
            <person name="Karasinski D."/>
            <person name="Kautmanova I."/>
            <person name="Kiss B."/>
            <person name="Kocsube S."/>
            <person name="Kotiranta H."/>
            <person name="LaButti K.M."/>
            <person name="Lechner B.E."/>
            <person name="Liimatainen K."/>
            <person name="Lipzen A."/>
            <person name="Lukacs Z."/>
            <person name="Mihaltcheva S."/>
            <person name="Morgado L.N."/>
            <person name="Niskanen T."/>
            <person name="Noordeloos M.E."/>
            <person name="Ohm R.A."/>
            <person name="Ortiz-Santana B."/>
            <person name="Ovrebo C."/>
            <person name="Racz N."/>
            <person name="Riley R."/>
            <person name="Savchenko A."/>
            <person name="Shiryaev A."/>
            <person name="Soop K."/>
            <person name="Spirin V."/>
            <person name="Szebenyi C."/>
            <person name="Tomsovsky M."/>
            <person name="Tulloss R.E."/>
            <person name="Uehling J."/>
            <person name="Grigoriev I.V."/>
            <person name="Vagvolgyi C."/>
            <person name="Papp T."/>
            <person name="Martin F.M."/>
            <person name="Miettinen O."/>
            <person name="Hibbett D.S."/>
            <person name="Nagy L.G."/>
        </authorList>
    </citation>
    <scope>NUCLEOTIDE SEQUENCE [LARGE SCALE GENOMIC DNA]</scope>
    <source>
        <strain evidence="1 2">NL-1719</strain>
    </source>
</reference>
<organism evidence="1 2">
    <name type="scientific">Pluteus cervinus</name>
    <dbReference type="NCBI Taxonomy" id="181527"/>
    <lineage>
        <taxon>Eukaryota</taxon>
        <taxon>Fungi</taxon>
        <taxon>Dikarya</taxon>
        <taxon>Basidiomycota</taxon>
        <taxon>Agaricomycotina</taxon>
        <taxon>Agaricomycetes</taxon>
        <taxon>Agaricomycetidae</taxon>
        <taxon>Agaricales</taxon>
        <taxon>Pluteineae</taxon>
        <taxon>Pluteaceae</taxon>
        <taxon>Pluteus</taxon>
    </lineage>
</organism>
<dbReference type="Proteomes" id="UP000308600">
    <property type="component" value="Unassembled WGS sequence"/>
</dbReference>
<sequence>MPRKDQSHHSLPPAQNLPPTAPDPDPKQEQEPTVSAKNSDSSTSQKKSFINALLSEDEDEETMLLFAQMKDLRDRLRDFMGIEDFYESLTCTIDMLSAVQAEKDDFDEAEEDPTSQSKQEGDPSPESNGDEDVSNRGLNEGVKTSDGAPKARETPRRSPRLNSFDVKAYTFTGVKDASIEFYGRTGIDEVFADISEETLCLVIKHPNYDKELDSFWDRRSVDGLIGPLERSTTFVAPVPESGCRWSTLDRVADHVMWGLSECQILPAAFTELSVTRGNEEGEKGSKTAVIIWRKNKTILTGRYDYLFLTIPQDPRYPKFSGES</sequence>
<evidence type="ECO:0000313" key="1">
    <source>
        <dbReference type="EMBL" id="TFK60975.1"/>
    </source>
</evidence>